<comment type="caution">
    <text evidence="10">The sequence shown here is derived from an EMBL/GenBank/DDBJ whole genome shotgun (WGS) entry which is preliminary data.</text>
</comment>
<feature type="coiled-coil region" evidence="6">
    <location>
        <begin position="214"/>
        <end position="278"/>
    </location>
</feature>
<evidence type="ECO:0000256" key="6">
    <source>
        <dbReference type="SAM" id="Coils"/>
    </source>
</evidence>
<dbReference type="OrthoDB" id="552049at2759"/>
<dbReference type="GO" id="GO:0003676">
    <property type="term" value="F:nucleic acid binding"/>
    <property type="evidence" value="ECO:0007669"/>
    <property type="project" value="InterPro"/>
</dbReference>
<dbReference type="CDD" id="cd06257">
    <property type="entry name" value="DnaJ"/>
    <property type="match status" value="1"/>
</dbReference>
<feature type="domain" description="C2H2-type" evidence="9">
    <location>
        <begin position="491"/>
        <end position="516"/>
    </location>
</feature>
<evidence type="ECO:0000256" key="1">
    <source>
        <dbReference type="ARBA" id="ARBA00022723"/>
    </source>
</evidence>
<dbReference type="SMART" id="SM00451">
    <property type="entry name" value="ZnF_U1"/>
    <property type="match status" value="2"/>
</dbReference>
<evidence type="ECO:0000259" key="8">
    <source>
        <dbReference type="PROSITE" id="PS50076"/>
    </source>
</evidence>
<protein>
    <recommendedName>
        <fullName evidence="4">DnaJ homolog subfamily C member 21</fullName>
    </recommendedName>
</protein>
<dbReference type="PROSITE" id="PS50157">
    <property type="entry name" value="ZINC_FINGER_C2H2_2"/>
    <property type="match status" value="2"/>
</dbReference>
<dbReference type="InterPro" id="IPR018253">
    <property type="entry name" value="DnaJ_domain_CS"/>
</dbReference>
<feature type="compositionally biased region" description="Basic and acidic residues" evidence="7">
    <location>
        <begin position="347"/>
        <end position="357"/>
    </location>
</feature>
<dbReference type="SMART" id="SM00271">
    <property type="entry name" value="DnaJ"/>
    <property type="match status" value="1"/>
</dbReference>
<dbReference type="PRINTS" id="PR00625">
    <property type="entry name" value="JDOMAIN"/>
</dbReference>
<keyword evidence="11" id="KW-1185">Reference proteome</keyword>
<evidence type="ECO:0000256" key="2">
    <source>
        <dbReference type="ARBA" id="ARBA00022771"/>
    </source>
</evidence>
<dbReference type="Pfam" id="PF12171">
    <property type="entry name" value="zf-C2H2_jaz"/>
    <property type="match status" value="1"/>
</dbReference>
<dbReference type="STRING" id="418985.A0A1V9XIQ9"/>
<feature type="compositionally biased region" description="Basic and acidic residues" evidence="7">
    <location>
        <begin position="474"/>
        <end position="488"/>
    </location>
</feature>
<feature type="domain" description="J" evidence="8">
    <location>
        <begin position="3"/>
        <end position="69"/>
    </location>
</feature>
<dbReference type="Proteomes" id="UP000192247">
    <property type="component" value="Unassembled WGS sequence"/>
</dbReference>
<dbReference type="Pfam" id="PF00226">
    <property type="entry name" value="DnaJ"/>
    <property type="match status" value="1"/>
</dbReference>
<evidence type="ECO:0000256" key="5">
    <source>
        <dbReference type="PROSITE-ProRule" id="PRU00042"/>
    </source>
</evidence>
<name>A0A1V9XIQ9_9ACAR</name>
<dbReference type="InterPro" id="IPR036236">
    <property type="entry name" value="Znf_C2H2_sf"/>
</dbReference>
<evidence type="ECO:0000313" key="11">
    <source>
        <dbReference type="Proteomes" id="UP000192247"/>
    </source>
</evidence>
<dbReference type="FunFam" id="1.10.287.110:FF:000046">
    <property type="entry name" value="dnaJ homolog subfamily C member 21"/>
    <property type="match status" value="1"/>
</dbReference>
<evidence type="ECO:0000313" key="10">
    <source>
        <dbReference type="EMBL" id="OQR73397.1"/>
    </source>
</evidence>
<dbReference type="EMBL" id="MNPL01010014">
    <property type="protein sequence ID" value="OQR73397.1"/>
    <property type="molecule type" value="Genomic_DNA"/>
</dbReference>
<feature type="region of interest" description="Disordered" evidence="7">
    <location>
        <begin position="462"/>
        <end position="493"/>
    </location>
</feature>
<dbReference type="PROSITE" id="PS00028">
    <property type="entry name" value="ZINC_FINGER_C2H2_1"/>
    <property type="match status" value="2"/>
</dbReference>
<dbReference type="InterPro" id="IPR003604">
    <property type="entry name" value="Matrin/U1-like-C_Znf_C2H2"/>
</dbReference>
<keyword evidence="2 5" id="KW-0863">Zinc-finger</keyword>
<feature type="domain" description="C2H2-type" evidence="9">
    <location>
        <begin position="282"/>
        <end position="311"/>
    </location>
</feature>
<dbReference type="PROSITE" id="PS50076">
    <property type="entry name" value="DNAJ_2"/>
    <property type="match status" value="1"/>
</dbReference>
<dbReference type="InterPro" id="IPR013087">
    <property type="entry name" value="Znf_C2H2_type"/>
</dbReference>
<dbReference type="Gene3D" id="1.10.287.110">
    <property type="entry name" value="DnaJ domain"/>
    <property type="match status" value="1"/>
</dbReference>
<keyword evidence="6" id="KW-0175">Coiled coil</keyword>
<accession>A0A1V9XIQ9</accession>
<dbReference type="PANTHER" id="PTHR44029:SF1">
    <property type="entry name" value="DNAJ HOMOLOG SUBFAMILY C MEMBER 21"/>
    <property type="match status" value="1"/>
</dbReference>
<dbReference type="InterPro" id="IPR001623">
    <property type="entry name" value="DnaJ_domain"/>
</dbReference>
<dbReference type="GO" id="GO:0008270">
    <property type="term" value="F:zinc ion binding"/>
    <property type="evidence" value="ECO:0007669"/>
    <property type="project" value="UniProtKB-KW"/>
</dbReference>
<evidence type="ECO:0000259" key="9">
    <source>
        <dbReference type="PROSITE" id="PS50157"/>
    </source>
</evidence>
<evidence type="ECO:0000256" key="7">
    <source>
        <dbReference type="SAM" id="MobiDB-lite"/>
    </source>
</evidence>
<proteinExistence type="predicted"/>
<dbReference type="FunCoup" id="A0A1V9XIQ9">
    <property type="interactions" value="1186"/>
</dbReference>
<keyword evidence="3" id="KW-0862">Zinc</keyword>
<dbReference type="InterPro" id="IPR051964">
    <property type="entry name" value="Chaperone_stress_response"/>
</dbReference>
<keyword evidence="1" id="KW-0479">Metal-binding</keyword>
<dbReference type="SUPFAM" id="SSF46565">
    <property type="entry name" value="Chaperone J-domain"/>
    <property type="match status" value="1"/>
</dbReference>
<dbReference type="GO" id="GO:0005737">
    <property type="term" value="C:cytoplasm"/>
    <property type="evidence" value="ECO:0007669"/>
    <property type="project" value="TreeGrafter"/>
</dbReference>
<dbReference type="InParanoid" id="A0A1V9XIQ9"/>
<dbReference type="InterPro" id="IPR054076">
    <property type="entry name" value="ZUO1-like_ZHD"/>
</dbReference>
<evidence type="ECO:0000256" key="3">
    <source>
        <dbReference type="ARBA" id="ARBA00022833"/>
    </source>
</evidence>
<dbReference type="SUPFAM" id="SSF57667">
    <property type="entry name" value="beta-beta-alpha zinc fingers"/>
    <property type="match status" value="1"/>
</dbReference>
<evidence type="ECO:0000256" key="4">
    <source>
        <dbReference type="ARBA" id="ARBA00074367"/>
    </source>
</evidence>
<dbReference type="SMART" id="SM00355">
    <property type="entry name" value="ZnF_C2H2"/>
    <property type="match status" value="2"/>
</dbReference>
<dbReference type="AlphaFoldDB" id="A0A1V9XIQ9"/>
<feature type="compositionally biased region" description="Basic residues" evidence="7">
    <location>
        <begin position="462"/>
        <end position="473"/>
    </location>
</feature>
<dbReference type="PANTHER" id="PTHR44029">
    <property type="entry name" value="DNAJ HOMOLOG SUBFAMILY C MEMBER 21"/>
    <property type="match status" value="1"/>
</dbReference>
<dbReference type="InterPro" id="IPR022755">
    <property type="entry name" value="Znf_C2H2_jaz"/>
</dbReference>
<organism evidence="10 11">
    <name type="scientific">Tropilaelaps mercedesae</name>
    <dbReference type="NCBI Taxonomy" id="418985"/>
    <lineage>
        <taxon>Eukaryota</taxon>
        <taxon>Metazoa</taxon>
        <taxon>Ecdysozoa</taxon>
        <taxon>Arthropoda</taxon>
        <taxon>Chelicerata</taxon>
        <taxon>Arachnida</taxon>
        <taxon>Acari</taxon>
        <taxon>Parasitiformes</taxon>
        <taxon>Mesostigmata</taxon>
        <taxon>Gamasina</taxon>
        <taxon>Dermanyssoidea</taxon>
        <taxon>Laelapidae</taxon>
        <taxon>Tropilaelaps</taxon>
    </lineage>
</organism>
<gene>
    <name evidence="10" type="ORF">BIW11_09760</name>
</gene>
<feature type="region of interest" description="Disordered" evidence="7">
    <location>
        <begin position="346"/>
        <end position="375"/>
    </location>
</feature>
<dbReference type="Gene3D" id="3.30.160.60">
    <property type="entry name" value="Classic Zinc Finger"/>
    <property type="match status" value="1"/>
</dbReference>
<sequence length="529" mass="62140">MKCYYELLEVERTASDGELKLAYRKLALKWHPDKNLDNIIQATETFKLIQQAYEVLSDPQERAFYDKHRESILRQGTKVEKEDLLDVYQYFTASCYNGYNDHDDGFYAVYRSVFEKITEEEEPYVDGEVEFPCFGDRLSSYEDVVRPFYRFWEAFCTELTFEWLSEHEPCKEYGRRGNRYIMKENQKLRDAAKRQRSEQIRNLVSFVKKRDRRVKAYLAKLEEEQQVRQTAQKEKREQEKREKLKKMEAYKEAEWMSLGQLEEELAQLEIEHEMAAEEEDPLYCVACDKVFMSTKSFENHVRSKKHRENEELLKHLMHEDEKAQKWDEAIDTGNEDDVDDGALAKRSVKEQDGHSDENISTEEDGYTVDNPGEGQEANCAWVDTAEMDDQLTPVNERRLKDHKNKKKQRRAYVARISEEKTDRQISENLEPVYAEQEVFLASESVAGIDAKENGLVTPIKLKGHKAKEAKRKARQEEAKHTNANEKANEGNSCATCGSVFASRNKMFEHLRRTNHAQYLGNTKNSRTRR</sequence>
<dbReference type="PROSITE" id="PS00636">
    <property type="entry name" value="DNAJ_1"/>
    <property type="match status" value="1"/>
</dbReference>
<dbReference type="InterPro" id="IPR036869">
    <property type="entry name" value="J_dom_sf"/>
</dbReference>
<reference evidence="10 11" key="1">
    <citation type="journal article" date="2017" name="Gigascience">
        <title>Draft genome of the honey bee ectoparasitic mite, Tropilaelaps mercedesae, is shaped by the parasitic life history.</title>
        <authorList>
            <person name="Dong X."/>
            <person name="Armstrong S.D."/>
            <person name="Xia D."/>
            <person name="Makepeace B.L."/>
            <person name="Darby A.C."/>
            <person name="Kadowaki T."/>
        </authorList>
    </citation>
    <scope>NUCLEOTIDE SEQUENCE [LARGE SCALE GENOMIC DNA]</scope>
    <source>
        <strain evidence="10">Wuxi-XJTLU</strain>
    </source>
</reference>
<dbReference type="Pfam" id="PF21884">
    <property type="entry name" value="ZUO1-like_ZHD"/>
    <property type="match status" value="1"/>
</dbReference>